<dbReference type="SUPFAM" id="SSF48173">
    <property type="entry name" value="Cryptochrome/photolyase FAD-binding domain"/>
    <property type="match status" value="1"/>
</dbReference>
<gene>
    <name evidence="7" type="ORF">GCM10022204_32720</name>
</gene>
<dbReference type="InterPro" id="IPR006050">
    <property type="entry name" value="DNA_photolyase_N"/>
</dbReference>
<dbReference type="InterPro" id="IPR005101">
    <property type="entry name" value="Cryptochr/Photolyase_FAD-bd"/>
</dbReference>
<organism evidence="7 8">
    <name type="scientific">Microlunatus aurantiacus</name>
    <dbReference type="NCBI Taxonomy" id="446786"/>
    <lineage>
        <taxon>Bacteria</taxon>
        <taxon>Bacillati</taxon>
        <taxon>Actinomycetota</taxon>
        <taxon>Actinomycetes</taxon>
        <taxon>Propionibacteriales</taxon>
        <taxon>Propionibacteriaceae</taxon>
        <taxon>Microlunatus</taxon>
    </lineage>
</organism>
<evidence type="ECO:0000256" key="5">
    <source>
        <dbReference type="RuleBase" id="RU004182"/>
    </source>
</evidence>
<evidence type="ECO:0000256" key="2">
    <source>
        <dbReference type="ARBA" id="ARBA00022630"/>
    </source>
</evidence>
<comment type="cofactor">
    <cofactor evidence="1">
        <name>FAD</name>
        <dbReference type="ChEBI" id="CHEBI:57692"/>
    </cofactor>
</comment>
<evidence type="ECO:0000256" key="1">
    <source>
        <dbReference type="ARBA" id="ARBA00001974"/>
    </source>
</evidence>
<dbReference type="InterPro" id="IPR014729">
    <property type="entry name" value="Rossmann-like_a/b/a_fold"/>
</dbReference>
<dbReference type="PANTHER" id="PTHR11455">
    <property type="entry name" value="CRYPTOCHROME"/>
    <property type="match status" value="1"/>
</dbReference>
<evidence type="ECO:0000256" key="4">
    <source>
        <dbReference type="ARBA" id="ARBA00022991"/>
    </source>
</evidence>
<dbReference type="Gene3D" id="1.10.579.10">
    <property type="entry name" value="DNA Cyclobutane Dipyrimidine Photolyase, subunit A, domain 3"/>
    <property type="match status" value="1"/>
</dbReference>
<keyword evidence="2 5" id="KW-0285">Flavoprotein</keyword>
<sequence length="464" mass="51197">MGSTTDTAIWWVRRDFRLADNPALRAALDDGSVLPVFVLDPTLLRGAGQGRRAWLHAALHALDADLRAGGGPGLTVLRGAPETELRRVAAEIGAARVHVAADFGPYGRRRDQRVAENLAGDERALVRTGSPYAVAPGSLVNKTGGPFQVFSPFHRTWLDHGVHDPAPVVTTTGADWLTVDSRLDLPEADPALLARAGEAHAVRQWREWLARSGGGVADYPKLHDVPGADGTSHLSIALRWGHLHPRTVLADLAEQRSDGARALARQIAWRDFFADVLWHRPRATTHPVRPEFAKMVVDDPAEDAVAAARLTAWQEGRTGYPLVDAGMRQLRAEGWMHNRVRMVVASFLIKDLHLGWWLGADWFMELLHDGDISQNQLNWQWVAGCGTDAAPYFRIFNPLTQGEKFDGDGRYIRRYVAELADVPDAHLHRPWEAPGGVPNGYPEPIVDHATERKEALDRLAALRS</sequence>
<dbReference type="PROSITE" id="PS00394">
    <property type="entry name" value="DNA_PHOTOLYASES_1_1"/>
    <property type="match status" value="1"/>
</dbReference>
<dbReference type="SUPFAM" id="SSF52425">
    <property type="entry name" value="Cryptochrome/photolyase, N-terminal domain"/>
    <property type="match status" value="1"/>
</dbReference>
<protein>
    <submittedName>
        <fullName evidence="7">Deoxyribodipyrimidine photo-lyase</fullName>
    </submittedName>
</protein>
<name>A0ABP7DZS9_9ACTN</name>
<evidence type="ECO:0000259" key="6">
    <source>
        <dbReference type="PROSITE" id="PS51645"/>
    </source>
</evidence>
<comment type="similarity">
    <text evidence="5">Belongs to the DNA photolyase family.</text>
</comment>
<dbReference type="PRINTS" id="PR00147">
    <property type="entry name" value="DNAPHOTLYASE"/>
</dbReference>
<dbReference type="InterPro" id="IPR002081">
    <property type="entry name" value="Cryptochrome/DNA_photolyase_1"/>
</dbReference>
<dbReference type="Gene3D" id="3.40.50.620">
    <property type="entry name" value="HUPs"/>
    <property type="match status" value="1"/>
</dbReference>
<proteinExistence type="inferred from homology"/>
<dbReference type="Gene3D" id="1.25.40.80">
    <property type="match status" value="1"/>
</dbReference>
<dbReference type="Proteomes" id="UP001500051">
    <property type="component" value="Unassembled WGS sequence"/>
</dbReference>
<comment type="caution">
    <text evidence="7">The sequence shown here is derived from an EMBL/GenBank/DDBJ whole genome shotgun (WGS) entry which is preliminary data.</text>
</comment>
<dbReference type="Pfam" id="PF03441">
    <property type="entry name" value="FAD_binding_7"/>
    <property type="match status" value="1"/>
</dbReference>
<dbReference type="InterPro" id="IPR036155">
    <property type="entry name" value="Crypto/Photolyase_N_sf"/>
</dbReference>
<dbReference type="InterPro" id="IPR036134">
    <property type="entry name" value="Crypto/Photolyase_FAD-like_sf"/>
</dbReference>
<keyword evidence="3 5" id="KW-0274">FAD</keyword>
<accession>A0ABP7DZS9</accession>
<keyword evidence="8" id="KW-1185">Reference proteome</keyword>
<dbReference type="InterPro" id="IPR018394">
    <property type="entry name" value="DNA_photolyase_1_CS_C"/>
</dbReference>
<dbReference type="PROSITE" id="PS51645">
    <property type="entry name" value="PHR_CRY_ALPHA_BETA"/>
    <property type="match status" value="1"/>
</dbReference>
<reference evidence="8" key="1">
    <citation type="journal article" date="2019" name="Int. J. Syst. Evol. Microbiol.">
        <title>The Global Catalogue of Microorganisms (GCM) 10K type strain sequencing project: providing services to taxonomists for standard genome sequencing and annotation.</title>
        <authorList>
            <consortium name="The Broad Institute Genomics Platform"/>
            <consortium name="The Broad Institute Genome Sequencing Center for Infectious Disease"/>
            <person name="Wu L."/>
            <person name="Ma J."/>
        </authorList>
    </citation>
    <scope>NUCLEOTIDE SEQUENCE [LARGE SCALE GENOMIC DNA]</scope>
    <source>
        <strain evidence="8">JCM 16548</strain>
    </source>
</reference>
<dbReference type="EMBL" id="BAAAYX010000013">
    <property type="protein sequence ID" value="GAA3711399.1"/>
    <property type="molecule type" value="Genomic_DNA"/>
</dbReference>
<evidence type="ECO:0000313" key="8">
    <source>
        <dbReference type="Proteomes" id="UP001500051"/>
    </source>
</evidence>
<dbReference type="PANTHER" id="PTHR11455:SF9">
    <property type="entry name" value="CRYPTOCHROME CIRCADIAN CLOCK 5 ISOFORM X1"/>
    <property type="match status" value="1"/>
</dbReference>
<dbReference type="Pfam" id="PF00875">
    <property type="entry name" value="DNA_photolyase"/>
    <property type="match status" value="1"/>
</dbReference>
<keyword evidence="4 5" id="KW-0157">Chromophore</keyword>
<evidence type="ECO:0000256" key="3">
    <source>
        <dbReference type="ARBA" id="ARBA00022827"/>
    </source>
</evidence>
<evidence type="ECO:0000313" key="7">
    <source>
        <dbReference type="EMBL" id="GAA3711399.1"/>
    </source>
</evidence>
<dbReference type="RefSeq" id="WP_344813482.1">
    <property type="nucleotide sequence ID" value="NZ_BAAAYX010000013.1"/>
</dbReference>
<feature type="domain" description="Photolyase/cryptochrome alpha/beta" evidence="6">
    <location>
        <begin position="6"/>
        <end position="134"/>
    </location>
</feature>